<sequence>MPSLSGRLSPRTTAAMLLSAILPLIDSSLVNVLLPAIGRDLNVTEHSLQLGVSGYMLAATAGIILSTTCVRRFGARRVWFASVLVFAVASALVGLAQGLPFFLMARVLQGAACGFIMPAVQGLVVHIVGREGMRPALATIGLPAVVAPAVGPLLGGILVGSVGWRVLFLVNVPLALIALVLSRTALPRTGGSTTPLGVGQALPAVLGMVGVLWAISGIGQQPPGRFALVLASSIGLIAVFCILDVRSHSPLLDVSLYRGGPFAVAMLLCVIVGAVFYGTLLSTSLHLQSVLHQPAWIAGALLGIQGLGARTARRLVKGRWTSLDAFSLIGAGLIVAGAGTLGIQAITSWSPLNMATLVILSFSRGLGLGACTLLALSAAYEVVTDAQASAVGAHSRLTLQCGGALGTALVGVWPGSALGLGGSIAAASVCGAAGALGLAWRNHRLSA</sequence>
<dbReference type="InterPro" id="IPR011701">
    <property type="entry name" value="MFS"/>
</dbReference>
<reference evidence="8 9" key="1">
    <citation type="submission" date="2024-02" db="EMBL/GenBank/DDBJ databases">
        <title>Whole genome sequencing and characterization of Corynebacterium isolated from the ocular surface of dry eye disease sufferers.</title>
        <authorList>
            <person name="Naqvi M."/>
        </authorList>
    </citation>
    <scope>NUCLEOTIDE SEQUENCE [LARGE SCALE GENOMIC DNA]</scope>
    <source>
        <strain evidence="8 9">PCRF</strain>
    </source>
</reference>
<evidence type="ECO:0000256" key="6">
    <source>
        <dbReference type="SAM" id="Phobius"/>
    </source>
</evidence>
<evidence type="ECO:0000259" key="7">
    <source>
        <dbReference type="PROSITE" id="PS50850"/>
    </source>
</evidence>
<feature type="transmembrane region" description="Helical" evidence="6">
    <location>
        <begin position="352"/>
        <end position="376"/>
    </location>
</feature>
<keyword evidence="2" id="KW-0813">Transport</keyword>
<name>A0ABU8NUZ8_9CORY</name>
<feature type="transmembrane region" description="Helical" evidence="6">
    <location>
        <begin position="224"/>
        <end position="243"/>
    </location>
</feature>
<dbReference type="InterPro" id="IPR020846">
    <property type="entry name" value="MFS_dom"/>
</dbReference>
<dbReference type="PANTHER" id="PTHR42718">
    <property type="entry name" value="MAJOR FACILITATOR SUPERFAMILY MULTIDRUG TRANSPORTER MFSC"/>
    <property type="match status" value="1"/>
</dbReference>
<feature type="transmembrane region" description="Helical" evidence="6">
    <location>
        <begin position="136"/>
        <end position="160"/>
    </location>
</feature>
<gene>
    <name evidence="8" type="ORF">V5S96_00310</name>
</gene>
<evidence type="ECO:0000256" key="3">
    <source>
        <dbReference type="ARBA" id="ARBA00022692"/>
    </source>
</evidence>
<evidence type="ECO:0000313" key="8">
    <source>
        <dbReference type="EMBL" id="MEJ4098814.1"/>
    </source>
</evidence>
<organism evidence="8 9">
    <name type="scientific">Corynebacterium mastitidis</name>
    <dbReference type="NCBI Taxonomy" id="161890"/>
    <lineage>
        <taxon>Bacteria</taxon>
        <taxon>Bacillati</taxon>
        <taxon>Actinomycetota</taxon>
        <taxon>Actinomycetes</taxon>
        <taxon>Mycobacteriales</taxon>
        <taxon>Corynebacteriaceae</taxon>
        <taxon>Corynebacterium</taxon>
    </lineage>
</organism>
<dbReference type="PANTHER" id="PTHR42718:SF9">
    <property type="entry name" value="MAJOR FACILITATOR SUPERFAMILY MULTIDRUG TRANSPORTER MFSC"/>
    <property type="match status" value="1"/>
</dbReference>
<feature type="transmembrane region" description="Helical" evidence="6">
    <location>
        <begin position="325"/>
        <end position="346"/>
    </location>
</feature>
<dbReference type="Gene3D" id="1.20.1720.10">
    <property type="entry name" value="Multidrug resistance protein D"/>
    <property type="match status" value="1"/>
</dbReference>
<keyword evidence="4 6" id="KW-1133">Transmembrane helix</keyword>
<protein>
    <submittedName>
        <fullName evidence="8">MFS transporter</fullName>
    </submittedName>
</protein>
<dbReference type="SUPFAM" id="SSF103473">
    <property type="entry name" value="MFS general substrate transporter"/>
    <property type="match status" value="1"/>
</dbReference>
<feature type="transmembrane region" description="Helical" evidence="6">
    <location>
        <begin position="46"/>
        <end position="66"/>
    </location>
</feature>
<evidence type="ECO:0000256" key="2">
    <source>
        <dbReference type="ARBA" id="ARBA00022448"/>
    </source>
</evidence>
<feature type="transmembrane region" description="Helical" evidence="6">
    <location>
        <begin position="296"/>
        <end position="313"/>
    </location>
</feature>
<feature type="domain" description="Major facilitator superfamily (MFS) profile" evidence="7">
    <location>
        <begin position="12"/>
        <end position="447"/>
    </location>
</feature>
<dbReference type="PROSITE" id="PS50850">
    <property type="entry name" value="MFS"/>
    <property type="match status" value="1"/>
</dbReference>
<dbReference type="Pfam" id="PF07690">
    <property type="entry name" value="MFS_1"/>
    <property type="match status" value="1"/>
</dbReference>
<comment type="subcellular location">
    <subcellularLocation>
        <location evidence="1">Cell membrane</location>
        <topology evidence="1">Multi-pass membrane protein</topology>
    </subcellularLocation>
</comment>
<evidence type="ECO:0000256" key="4">
    <source>
        <dbReference type="ARBA" id="ARBA00022989"/>
    </source>
</evidence>
<proteinExistence type="predicted"/>
<evidence type="ECO:0000256" key="1">
    <source>
        <dbReference type="ARBA" id="ARBA00004651"/>
    </source>
</evidence>
<feature type="transmembrane region" description="Helical" evidence="6">
    <location>
        <begin position="420"/>
        <end position="440"/>
    </location>
</feature>
<feature type="transmembrane region" description="Helical" evidence="6">
    <location>
        <begin position="397"/>
        <end position="414"/>
    </location>
</feature>
<feature type="transmembrane region" description="Helical" evidence="6">
    <location>
        <begin position="166"/>
        <end position="186"/>
    </location>
</feature>
<feature type="transmembrane region" description="Helical" evidence="6">
    <location>
        <begin position="78"/>
        <end position="102"/>
    </location>
</feature>
<dbReference type="RefSeq" id="WP_337889540.1">
    <property type="nucleotide sequence ID" value="NZ_JBAHVI010000002.1"/>
</dbReference>
<evidence type="ECO:0000313" key="9">
    <source>
        <dbReference type="Proteomes" id="UP001359781"/>
    </source>
</evidence>
<accession>A0ABU8NUZ8</accession>
<feature type="transmembrane region" description="Helical" evidence="6">
    <location>
        <begin position="108"/>
        <end position="129"/>
    </location>
</feature>
<keyword evidence="9" id="KW-1185">Reference proteome</keyword>
<comment type="caution">
    <text evidence="8">The sequence shown here is derived from an EMBL/GenBank/DDBJ whole genome shotgun (WGS) entry which is preliminary data.</text>
</comment>
<feature type="transmembrane region" description="Helical" evidence="6">
    <location>
        <begin position="12"/>
        <end position="34"/>
    </location>
</feature>
<dbReference type="EMBL" id="JBAHVJ010000001">
    <property type="protein sequence ID" value="MEJ4098814.1"/>
    <property type="molecule type" value="Genomic_DNA"/>
</dbReference>
<keyword evidence="5 6" id="KW-0472">Membrane</keyword>
<dbReference type="InterPro" id="IPR036259">
    <property type="entry name" value="MFS_trans_sf"/>
</dbReference>
<keyword evidence="3 6" id="KW-0812">Transmembrane</keyword>
<dbReference type="Proteomes" id="UP001359781">
    <property type="component" value="Unassembled WGS sequence"/>
</dbReference>
<evidence type="ECO:0000256" key="5">
    <source>
        <dbReference type="ARBA" id="ARBA00023136"/>
    </source>
</evidence>
<feature type="transmembrane region" description="Helical" evidence="6">
    <location>
        <begin position="198"/>
        <end position="218"/>
    </location>
</feature>
<feature type="transmembrane region" description="Helical" evidence="6">
    <location>
        <begin position="255"/>
        <end position="276"/>
    </location>
</feature>